<dbReference type="InterPro" id="IPR012338">
    <property type="entry name" value="Beta-lactam/transpept-like"/>
</dbReference>
<keyword evidence="6" id="KW-0961">Cell wall biogenesis/degradation</keyword>
<protein>
    <recommendedName>
        <fullName evidence="11">Peptidase S11 D-alanyl-D-alanine carboxypeptidase A N-terminal domain-containing protein</fullName>
    </recommendedName>
</protein>
<dbReference type="PANTHER" id="PTHR21581">
    <property type="entry name" value="D-ALANYL-D-ALANINE CARBOXYPEPTIDASE"/>
    <property type="match status" value="1"/>
</dbReference>
<keyword evidence="2" id="KW-0732">Signal</keyword>
<evidence type="ECO:0000256" key="7">
    <source>
        <dbReference type="PIRSR" id="PIRSR618044-1"/>
    </source>
</evidence>
<reference evidence="12 13" key="1">
    <citation type="journal article" date="2016" name="Nat. Commun.">
        <title>Thousands of microbial genomes shed light on interconnected biogeochemical processes in an aquifer system.</title>
        <authorList>
            <person name="Anantharaman K."/>
            <person name="Brown C.T."/>
            <person name="Hug L.A."/>
            <person name="Sharon I."/>
            <person name="Castelle C.J."/>
            <person name="Probst A.J."/>
            <person name="Thomas B.C."/>
            <person name="Singh A."/>
            <person name="Wilkins M.J."/>
            <person name="Karaoz U."/>
            <person name="Brodie E.L."/>
            <person name="Williams K.H."/>
            <person name="Hubbard S.S."/>
            <person name="Banfield J.F."/>
        </authorList>
    </citation>
    <scope>NUCLEOTIDE SEQUENCE [LARGE SCALE GENOMIC DNA]</scope>
</reference>
<feature type="active site" description="Proton acceptor" evidence="7">
    <location>
        <position position="127"/>
    </location>
</feature>
<dbReference type="GO" id="GO:0008360">
    <property type="term" value="P:regulation of cell shape"/>
    <property type="evidence" value="ECO:0007669"/>
    <property type="project" value="UniProtKB-KW"/>
</dbReference>
<keyword evidence="5" id="KW-0573">Peptidoglycan synthesis</keyword>
<dbReference type="Gene3D" id="3.40.710.10">
    <property type="entry name" value="DD-peptidase/beta-lactamase superfamily"/>
    <property type="match status" value="1"/>
</dbReference>
<comment type="similarity">
    <text evidence="1 9">Belongs to the peptidase S11 family.</text>
</comment>
<evidence type="ECO:0000313" key="12">
    <source>
        <dbReference type="EMBL" id="OGK55668.1"/>
    </source>
</evidence>
<evidence type="ECO:0000256" key="3">
    <source>
        <dbReference type="ARBA" id="ARBA00022801"/>
    </source>
</evidence>
<dbReference type="PRINTS" id="PR00725">
    <property type="entry name" value="DADACBPTASE1"/>
</dbReference>
<keyword evidence="10" id="KW-0472">Membrane</keyword>
<name>A0A1F7JJ74_9BACT</name>
<accession>A0A1F7JJ74</accession>
<evidence type="ECO:0000313" key="13">
    <source>
        <dbReference type="Proteomes" id="UP000178486"/>
    </source>
</evidence>
<feature type="domain" description="Peptidase S11 D-alanyl-D-alanine carboxypeptidase A N-terminal" evidence="11">
    <location>
        <begin position="87"/>
        <end position="314"/>
    </location>
</feature>
<gene>
    <name evidence="12" type="ORF">A3B56_02500</name>
</gene>
<evidence type="ECO:0000256" key="9">
    <source>
        <dbReference type="RuleBase" id="RU004016"/>
    </source>
</evidence>
<evidence type="ECO:0000256" key="6">
    <source>
        <dbReference type="ARBA" id="ARBA00023316"/>
    </source>
</evidence>
<evidence type="ECO:0000256" key="8">
    <source>
        <dbReference type="PIRSR" id="PIRSR618044-2"/>
    </source>
</evidence>
<evidence type="ECO:0000256" key="4">
    <source>
        <dbReference type="ARBA" id="ARBA00022960"/>
    </source>
</evidence>
<feature type="active site" evidence="7">
    <location>
        <position position="177"/>
    </location>
</feature>
<keyword evidence="10" id="KW-0812">Transmembrane</keyword>
<evidence type="ECO:0000256" key="5">
    <source>
        <dbReference type="ARBA" id="ARBA00022984"/>
    </source>
</evidence>
<dbReference type="Proteomes" id="UP000178486">
    <property type="component" value="Unassembled WGS sequence"/>
</dbReference>
<keyword evidence="4" id="KW-0133">Cell shape</keyword>
<dbReference type="EMBL" id="MGAU01000003">
    <property type="protein sequence ID" value="OGK55668.1"/>
    <property type="molecule type" value="Genomic_DNA"/>
</dbReference>
<dbReference type="SUPFAM" id="SSF56601">
    <property type="entry name" value="beta-lactamase/transpeptidase-like"/>
    <property type="match status" value="1"/>
</dbReference>
<comment type="caution">
    <text evidence="12">The sequence shown here is derived from an EMBL/GenBank/DDBJ whole genome shotgun (WGS) entry which is preliminary data.</text>
</comment>
<dbReference type="InterPro" id="IPR018044">
    <property type="entry name" value="Peptidase_S11"/>
</dbReference>
<dbReference type="AlphaFoldDB" id="A0A1F7JJ74"/>
<dbReference type="GO" id="GO:0009252">
    <property type="term" value="P:peptidoglycan biosynthetic process"/>
    <property type="evidence" value="ECO:0007669"/>
    <property type="project" value="UniProtKB-KW"/>
</dbReference>
<dbReference type="GO" id="GO:0009002">
    <property type="term" value="F:serine-type D-Ala-D-Ala carboxypeptidase activity"/>
    <property type="evidence" value="ECO:0007669"/>
    <property type="project" value="InterPro"/>
</dbReference>
<feature type="transmembrane region" description="Helical" evidence="10">
    <location>
        <begin position="31"/>
        <end position="51"/>
    </location>
</feature>
<feature type="binding site" evidence="8">
    <location>
        <position position="284"/>
    </location>
    <ligand>
        <name>substrate</name>
    </ligand>
</feature>
<dbReference type="GO" id="GO:0071555">
    <property type="term" value="P:cell wall organization"/>
    <property type="evidence" value="ECO:0007669"/>
    <property type="project" value="UniProtKB-KW"/>
</dbReference>
<evidence type="ECO:0000259" key="11">
    <source>
        <dbReference type="Pfam" id="PF00768"/>
    </source>
</evidence>
<organism evidence="12 13">
    <name type="scientific">Candidatus Roizmanbacteria bacterium RIFCSPLOWO2_01_FULL_45_11</name>
    <dbReference type="NCBI Taxonomy" id="1802070"/>
    <lineage>
        <taxon>Bacteria</taxon>
        <taxon>Candidatus Roizmaniibacteriota</taxon>
    </lineage>
</organism>
<dbReference type="InterPro" id="IPR001967">
    <property type="entry name" value="Peptidase_S11_N"/>
</dbReference>
<feature type="active site" description="Acyl-ester intermediate" evidence="7">
    <location>
        <position position="124"/>
    </location>
</feature>
<keyword evidence="3" id="KW-0378">Hydrolase</keyword>
<evidence type="ECO:0000256" key="10">
    <source>
        <dbReference type="SAM" id="Phobius"/>
    </source>
</evidence>
<evidence type="ECO:0000256" key="1">
    <source>
        <dbReference type="ARBA" id="ARBA00007164"/>
    </source>
</evidence>
<keyword evidence="10" id="KW-1133">Transmembrane helix</keyword>
<evidence type="ECO:0000256" key="2">
    <source>
        <dbReference type="ARBA" id="ARBA00022729"/>
    </source>
</evidence>
<sequence>MASLDHRVVHIFRSIRFAAGLVRTQIQPWHMVMMVLLLSGVIAIAVSAIAVPDAQLTHSVSISSPIQTKASEALILPTPAPYPRRKEFSAEPPALTARSAIAIDVDSAVNLYKKNETMQLWPASTTKVMTAVVALDAYDLDEIVIVKDPLTEGSVMGLVDSEQISVEHLLYGVLIQSANDAAYVLATHHSEGMAGFVDQMNRKAREIGLENTHYVDPAGFDNEKQFTTVADLARLSSYALQYKTIEKMVGIPAITVSDATFQHFHALRNVNQLLGSVPGVAGVKTGWTENAKENLINLTIRNGHRVLTVVLGSDDRFGETVTLTEWVYSSHDWDVIATE</sequence>
<proteinExistence type="inferred from homology"/>
<dbReference type="Pfam" id="PF00768">
    <property type="entry name" value="Peptidase_S11"/>
    <property type="match status" value="1"/>
</dbReference>
<dbReference type="GO" id="GO:0006508">
    <property type="term" value="P:proteolysis"/>
    <property type="evidence" value="ECO:0007669"/>
    <property type="project" value="InterPro"/>
</dbReference>
<dbReference type="PANTHER" id="PTHR21581:SF6">
    <property type="entry name" value="TRAFFICKING PROTEIN PARTICLE COMPLEX SUBUNIT 12"/>
    <property type="match status" value="1"/>
</dbReference>